<reference evidence="10 11" key="1">
    <citation type="submission" date="2012-02" db="EMBL/GenBank/DDBJ databases">
        <title>Complete genome sequence of Phycisphaera mikurensis NBRC 102666.</title>
        <authorList>
            <person name="Ankai A."/>
            <person name="Hosoyama A."/>
            <person name="Terui Y."/>
            <person name="Sekine M."/>
            <person name="Fukai R."/>
            <person name="Kato Y."/>
            <person name="Nakamura S."/>
            <person name="Yamada-Narita S."/>
            <person name="Kawakoshi A."/>
            <person name="Fukunaga Y."/>
            <person name="Yamazaki S."/>
            <person name="Fujita N."/>
        </authorList>
    </citation>
    <scope>NUCLEOTIDE SEQUENCE [LARGE SCALE GENOMIC DNA]</scope>
    <source>
        <strain evidence="11">NBRC 102666 / KCTC 22515 / FYK2301M01</strain>
    </source>
</reference>
<dbReference type="Gene3D" id="3.90.79.10">
    <property type="entry name" value="Nucleoside Triphosphate Pyrophosphohydrolase"/>
    <property type="match status" value="1"/>
</dbReference>
<dbReference type="Pfam" id="PF00293">
    <property type="entry name" value="NUDIX"/>
    <property type="match status" value="1"/>
</dbReference>
<name>I0II56_PHYMF</name>
<protein>
    <recommendedName>
        <fullName evidence="4">GDP-mannose pyrophosphatase</fullName>
    </recommendedName>
    <alternativeName>
        <fullName evidence="6">GDP-mannose hydrolase</fullName>
    </alternativeName>
    <alternativeName>
        <fullName evidence="7">GDPMK</fullName>
    </alternativeName>
</protein>
<gene>
    <name evidence="10" type="primary">nudF</name>
    <name evidence="10" type="ordered locus">PSMK_27850</name>
</gene>
<dbReference type="SUPFAM" id="SSF55811">
    <property type="entry name" value="Nudix"/>
    <property type="match status" value="1"/>
</dbReference>
<dbReference type="PRINTS" id="PR00502">
    <property type="entry name" value="NUDIXFAMILY"/>
</dbReference>
<dbReference type="GO" id="GO:0006753">
    <property type="term" value="P:nucleoside phosphate metabolic process"/>
    <property type="evidence" value="ECO:0007669"/>
    <property type="project" value="TreeGrafter"/>
</dbReference>
<feature type="domain" description="Nudix hydrolase" evidence="9">
    <location>
        <begin position="54"/>
        <end position="183"/>
    </location>
</feature>
<keyword evidence="5 8" id="KW-0378">Hydrolase</keyword>
<comment type="cofactor">
    <cofactor evidence="2">
        <name>Mg(2+)</name>
        <dbReference type="ChEBI" id="CHEBI:18420"/>
    </cofactor>
</comment>
<dbReference type="CDD" id="cd03424">
    <property type="entry name" value="NUDIX_ADPRase_Nudt5_UGPPase_Nudt14"/>
    <property type="match status" value="1"/>
</dbReference>
<evidence type="ECO:0000256" key="2">
    <source>
        <dbReference type="ARBA" id="ARBA00001946"/>
    </source>
</evidence>
<evidence type="ECO:0000313" key="11">
    <source>
        <dbReference type="Proteomes" id="UP000007881"/>
    </source>
</evidence>
<comment type="similarity">
    <text evidence="3">Belongs to the Nudix hydrolase family. NudK subfamily.</text>
</comment>
<sequence length="195" mass="21227">MALGLHDDTELIHDGSRVNLRIAELPRRGGGVQRREIAEVADAVVVLPLLVTNPGNDPLAALATDPTLTDVVLIRNERHSVNDTLWELPAGTLEAGEDPLACARRELEEETGYAAETLVPLGGFFSSPGFTTEYLHAFVAVGLAATEQSLDETEKIEVFPTSWQETMDKVERNEIRDAKSVALLLKAAAFGVKRR</sequence>
<evidence type="ECO:0000259" key="9">
    <source>
        <dbReference type="PROSITE" id="PS51462"/>
    </source>
</evidence>
<dbReference type="InterPro" id="IPR020476">
    <property type="entry name" value="Nudix_hydrolase"/>
</dbReference>
<dbReference type="HOGENOM" id="CLU_062658_5_1_0"/>
<evidence type="ECO:0000256" key="1">
    <source>
        <dbReference type="ARBA" id="ARBA00000847"/>
    </source>
</evidence>
<evidence type="ECO:0000256" key="8">
    <source>
        <dbReference type="RuleBase" id="RU003476"/>
    </source>
</evidence>
<dbReference type="AlphaFoldDB" id="I0II56"/>
<evidence type="ECO:0000313" key="10">
    <source>
        <dbReference type="EMBL" id="BAM04944.1"/>
    </source>
</evidence>
<dbReference type="InterPro" id="IPR020084">
    <property type="entry name" value="NUDIX_hydrolase_CS"/>
</dbReference>
<dbReference type="eggNOG" id="COG0494">
    <property type="taxonomic scope" value="Bacteria"/>
</dbReference>
<dbReference type="InterPro" id="IPR015797">
    <property type="entry name" value="NUDIX_hydrolase-like_dom_sf"/>
</dbReference>
<evidence type="ECO:0000256" key="6">
    <source>
        <dbReference type="ARBA" id="ARBA00032162"/>
    </source>
</evidence>
<comment type="catalytic activity">
    <reaction evidence="1">
        <text>GDP-alpha-D-mannose + H2O = alpha-D-mannose 1-phosphate + GMP + 2 H(+)</text>
        <dbReference type="Rhea" id="RHEA:27978"/>
        <dbReference type="ChEBI" id="CHEBI:15377"/>
        <dbReference type="ChEBI" id="CHEBI:15378"/>
        <dbReference type="ChEBI" id="CHEBI:57527"/>
        <dbReference type="ChEBI" id="CHEBI:58115"/>
        <dbReference type="ChEBI" id="CHEBI:58409"/>
    </reaction>
</comment>
<evidence type="ECO:0000256" key="7">
    <source>
        <dbReference type="ARBA" id="ARBA00032272"/>
    </source>
</evidence>
<keyword evidence="11" id="KW-1185">Reference proteome</keyword>
<proteinExistence type="inferred from homology"/>
<evidence type="ECO:0000256" key="4">
    <source>
        <dbReference type="ARBA" id="ARBA00016377"/>
    </source>
</evidence>
<dbReference type="PROSITE" id="PS51462">
    <property type="entry name" value="NUDIX"/>
    <property type="match status" value="1"/>
</dbReference>
<dbReference type="EMBL" id="AP012338">
    <property type="protein sequence ID" value="BAM04944.1"/>
    <property type="molecule type" value="Genomic_DNA"/>
</dbReference>
<evidence type="ECO:0000256" key="3">
    <source>
        <dbReference type="ARBA" id="ARBA00007275"/>
    </source>
</evidence>
<dbReference type="PANTHER" id="PTHR11839">
    <property type="entry name" value="UDP/ADP-SUGAR PYROPHOSPHATASE"/>
    <property type="match status" value="1"/>
</dbReference>
<accession>I0II56</accession>
<dbReference type="Proteomes" id="UP000007881">
    <property type="component" value="Chromosome"/>
</dbReference>
<dbReference type="PANTHER" id="PTHR11839:SF18">
    <property type="entry name" value="NUDIX HYDROLASE DOMAIN-CONTAINING PROTEIN"/>
    <property type="match status" value="1"/>
</dbReference>
<evidence type="ECO:0000256" key="5">
    <source>
        <dbReference type="ARBA" id="ARBA00022801"/>
    </source>
</evidence>
<dbReference type="RefSeq" id="WP_014438154.1">
    <property type="nucleotide sequence ID" value="NC_017080.1"/>
</dbReference>
<dbReference type="GO" id="GO:0019693">
    <property type="term" value="P:ribose phosphate metabolic process"/>
    <property type="evidence" value="ECO:0007669"/>
    <property type="project" value="TreeGrafter"/>
</dbReference>
<dbReference type="PROSITE" id="PS00893">
    <property type="entry name" value="NUDIX_BOX"/>
    <property type="match status" value="1"/>
</dbReference>
<dbReference type="STRING" id="1142394.PSMK_27850"/>
<dbReference type="GO" id="GO:0016462">
    <property type="term" value="F:pyrophosphatase activity"/>
    <property type="evidence" value="ECO:0007669"/>
    <property type="project" value="UniProtKB-ARBA"/>
</dbReference>
<dbReference type="GO" id="GO:0005829">
    <property type="term" value="C:cytosol"/>
    <property type="evidence" value="ECO:0007669"/>
    <property type="project" value="TreeGrafter"/>
</dbReference>
<dbReference type="KEGG" id="phm:PSMK_27850"/>
<organism evidence="10 11">
    <name type="scientific">Phycisphaera mikurensis (strain NBRC 102666 / KCTC 22515 / FYK2301M01)</name>
    <dbReference type="NCBI Taxonomy" id="1142394"/>
    <lineage>
        <taxon>Bacteria</taxon>
        <taxon>Pseudomonadati</taxon>
        <taxon>Planctomycetota</taxon>
        <taxon>Phycisphaerae</taxon>
        <taxon>Phycisphaerales</taxon>
        <taxon>Phycisphaeraceae</taxon>
        <taxon>Phycisphaera</taxon>
    </lineage>
</organism>
<dbReference type="InterPro" id="IPR000086">
    <property type="entry name" value="NUDIX_hydrolase_dom"/>
</dbReference>
<dbReference type="PATRIC" id="fig|1142394.8.peg.2881"/>